<feature type="domain" description="RRM" evidence="3">
    <location>
        <begin position="1"/>
        <end position="61"/>
    </location>
</feature>
<evidence type="ECO:0000259" key="3">
    <source>
        <dbReference type="PROSITE" id="PS50102"/>
    </source>
</evidence>
<dbReference type="InterPro" id="IPR012677">
    <property type="entry name" value="Nucleotide-bd_a/b_plait_sf"/>
</dbReference>
<evidence type="ECO:0000256" key="1">
    <source>
        <dbReference type="ARBA" id="ARBA00022884"/>
    </source>
</evidence>
<dbReference type="Pfam" id="PF00076">
    <property type="entry name" value="RRM_1"/>
    <property type="match status" value="1"/>
</dbReference>
<dbReference type="EMBL" id="KN837331">
    <property type="protein sequence ID" value="KIJ27584.1"/>
    <property type="molecule type" value="Genomic_DNA"/>
</dbReference>
<keyword evidence="1 2" id="KW-0694">RNA-binding</keyword>
<protein>
    <recommendedName>
        <fullName evidence="3">RRM domain-containing protein</fullName>
    </recommendedName>
</protein>
<dbReference type="InterPro" id="IPR035979">
    <property type="entry name" value="RBD_domain_sf"/>
</dbReference>
<evidence type="ECO:0000256" key="2">
    <source>
        <dbReference type="PROSITE-ProRule" id="PRU00176"/>
    </source>
</evidence>
<dbReference type="PANTHER" id="PTHR19965">
    <property type="entry name" value="RNA AND EXPORT FACTOR BINDING PROTEIN"/>
    <property type="match status" value="1"/>
</dbReference>
<dbReference type="GO" id="GO:0005634">
    <property type="term" value="C:nucleus"/>
    <property type="evidence" value="ECO:0007669"/>
    <property type="project" value="TreeGrafter"/>
</dbReference>
<dbReference type="PROSITE" id="PS50102">
    <property type="entry name" value="RRM"/>
    <property type="match status" value="1"/>
</dbReference>
<sequence>LFAETIGPVFDVFIVYNSQGRSKGMAVVHFQRAGDAIEARRSYNGKILDGHRPLKIELIVDQALKGKPVSANIPSQTPAVPSLAERLGDKATSIASGTTAPMRLKKSAQQLDREMEVYMVQAKKTRQTEAAPPINGL</sequence>
<dbReference type="InterPro" id="IPR000504">
    <property type="entry name" value="RRM_dom"/>
</dbReference>
<evidence type="ECO:0000313" key="5">
    <source>
        <dbReference type="Proteomes" id="UP000054279"/>
    </source>
</evidence>
<accession>A0A0C9U0Q7</accession>
<dbReference type="OrthoDB" id="346839at2759"/>
<dbReference type="InterPro" id="IPR051229">
    <property type="entry name" value="ALYREF_mRNA_export"/>
</dbReference>
<dbReference type="Gene3D" id="3.30.70.330">
    <property type="match status" value="1"/>
</dbReference>
<dbReference type="AlphaFoldDB" id="A0A0C9U0Q7"/>
<gene>
    <name evidence="4" type="ORF">M422DRAFT_190853</name>
</gene>
<reference evidence="4 5" key="1">
    <citation type="submission" date="2014-06" db="EMBL/GenBank/DDBJ databases">
        <title>Evolutionary Origins and Diversification of the Mycorrhizal Mutualists.</title>
        <authorList>
            <consortium name="DOE Joint Genome Institute"/>
            <consortium name="Mycorrhizal Genomics Consortium"/>
            <person name="Kohler A."/>
            <person name="Kuo A."/>
            <person name="Nagy L.G."/>
            <person name="Floudas D."/>
            <person name="Copeland A."/>
            <person name="Barry K.W."/>
            <person name="Cichocki N."/>
            <person name="Veneault-Fourrey C."/>
            <person name="LaButti K."/>
            <person name="Lindquist E.A."/>
            <person name="Lipzen A."/>
            <person name="Lundell T."/>
            <person name="Morin E."/>
            <person name="Murat C."/>
            <person name="Riley R."/>
            <person name="Ohm R."/>
            <person name="Sun H."/>
            <person name="Tunlid A."/>
            <person name="Henrissat B."/>
            <person name="Grigoriev I.V."/>
            <person name="Hibbett D.S."/>
            <person name="Martin F."/>
        </authorList>
    </citation>
    <scope>NUCLEOTIDE SEQUENCE [LARGE SCALE GENOMIC DNA]</scope>
    <source>
        <strain evidence="4 5">SS14</strain>
    </source>
</reference>
<dbReference type="HOGENOM" id="CLU_1918296_0_0_1"/>
<proteinExistence type="predicted"/>
<feature type="non-terminal residue" evidence="4">
    <location>
        <position position="137"/>
    </location>
</feature>
<organism evidence="4 5">
    <name type="scientific">Sphaerobolus stellatus (strain SS14)</name>
    <dbReference type="NCBI Taxonomy" id="990650"/>
    <lineage>
        <taxon>Eukaryota</taxon>
        <taxon>Fungi</taxon>
        <taxon>Dikarya</taxon>
        <taxon>Basidiomycota</taxon>
        <taxon>Agaricomycotina</taxon>
        <taxon>Agaricomycetes</taxon>
        <taxon>Phallomycetidae</taxon>
        <taxon>Geastrales</taxon>
        <taxon>Sphaerobolaceae</taxon>
        <taxon>Sphaerobolus</taxon>
    </lineage>
</organism>
<dbReference type="GO" id="GO:0003729">
    <property type="term" value="F:mRNA binding"/>
    <property type="evidence" value="ECO:0007669"/>
    <property type="project" value="TreeGrafter"/>
</dbReference>
<evidence type="ECO:0000313" key="4">
    <source>
        <dbReference type="EMBL" id="KIJ27584.1"/>
    </source>
</evidence>
<name>A0A0C9U0Q7_SPHS4</name>
<dbReference type="Proteomes" id="UP000054279">
    <property type="component" value="Unassembled WGS sequence"/>
</dbReference>
<dbReference type="PANTHER" id="PTHR19965:SF35">
    <property type="entry name" value="RNA ANNEALING PROTEIN YRA1"/>
    <property type="match status" value="1"/>
</dbReference>
<keyword evidence="5" id="KW-1185">Reference proteome</keyword>
<dbReference type="SUPFAM" id="SSF54928">
    <property type="entry name" value="RNA-binding domain, RBD"/>
    <property type="match status" value="1"/>
</dbReference>